<dbReference type="Proteomes" id="UP000050996">
    <property type="component" value="Unassembled WGS sequence"/>
</dbReference>
<evidence type="ECO:0000313" key="9">
    <source>
        <dbReference type="EMBL" id="KQL20675.1"/>
    </source>
</evidence>
<dbReference type="Pfam" id="PF04093">
    <property type="entry name" value="MreD"/>
    <property type="match status" value="1"/>
</dbReference>
<feature type="transmembrane region" description="Helical" evidence="8">
    <location>
        <begin position="140"/>
        <end position="158"/>
    </location>
</feature>
<keyword evidence="7 8" id="KW-0472">Membrane</keyword>
<dbReference type="AlphaFoldDB" id="A0A0Q3VHP4"/>
<evidence type="ECO:0000313" key="10">
    <source>
        <dbReference type="Proteomes" id="UP000050996"/>
    </source>
</evidence>
<evidence type="ECO:0000256" key="8">
    <source>
        <dbReference type="SAM" id="Phobius"/>
    </source>
</evidence>
<accession>A0A0Q3VHP4</accession>
<feature type="transmembrane region" description="Helical" evidence="8">
    <location>
        <begin position="100"/>
        <end position="119"/>
    </location>
</feature>
<evidence type="ECO:0000256" key="3">
    <source>
        <dbReference type="ARBA" id="ARBA00022475"/>
    </source>
</evidence>
<dbReference type="InterPro" id="IPR007227">
    <property type="entry name" value="Cell_shape_determining_MreD"/>
</dbReference>
<keyword evidence="5" id="KW-0133">Cell shape</keyword>
<comment type="caution">
    <text evidence="9">The sequence shown here is derived from an EMBL/GenBank/DDBJ whole genome shotgun (WGS) entry which is preliminary data.</text>
</comment>
<dbReference type="RefSeq" id="WP_053477166.1">
    <property type="nucleotide sequence ID" value="NZ_CP041305.1"/>
</dbReference>
<comment type="similarity">
    <text evidence="2">Belongs to the MreD family.</text>
</comment>
<sequence>MRKFLLPILLMVFFIVESIFVELMPPKVFGNEYILVPHFLMIAIILLTVYGPKNYGVLYGFLFGLLFDIVYTEIMGIYLCLFPLVAYICYKLMKILQTNIVMVTFISIVGVALLELGAYEMNVLINRTDMTFVSYSMDRLIPTLTLNLIFIILTVYPFKRHYEKLALSLDA</sequence>
<dbReference type="PATRIC" id="fig|1637975.4.peg.4004"/>
<evidence type="ECO:0000256" key="2">
    <source>
        <dbReference type="ARBA" id="ARBA00007776"/>
    </source>
</evidence>
<evidence type="ECO:0000256" key="7">
    <source>
        <dbReference type="ARBA" id="ARBA00023136"/>
    </source>
</evidence>
<dbReference type="NCBIfam" id="TIGR03426">
    <property type="entry name" value="shape_MreD"/>
    <property type="match status" value="1"/>
</dbReference>
<gene>
    <name evidence="9" type="ORF">AN957_20150</name>
</gene>
<protein>
    <submittedName>
        <fullName evidence="9">Rod shape-determining protein MreD</fullName>
    </submittedName>
</protein>
<feature type="transmembrane region" description="Helical" evidence="8">
    <location>
        <begin position="58"/>
        <end position="88"/>
    </location>
</feature>
<keyword evidence="3" id="KW-1003">Cell membrane</keyword>
<evidence type="ECO:0000256" key="4">
    <source>
        <dbReference type="ARBA" id="ARBA00022692"/>
    </source>
</evidence>
<organism evidence="9 10">
    <name type="scientific">Cytobacillus solani</name>
    <dbReference type="NCBI Taxonomy" id="1637975"/>
    <lineage>
        <taxon>Bacteria</taxon>
        <taxon>Bacillati</taxon>
        <taxon>Bacillota</taxon>
        <taxon>Bacilli</taxon>
        <taxon>Bacillales</taxon>
        <taxon>Bacillaceae</taxon>
        <taxon>Cytobacillus</taxon>
    </lineage>
</organism>
<keyword evidence="4 8" id="KW-0812">Transmembrane</keyword>
<proteinExistence type="inferred from homology"/>
<keyword evidence="6 8" id="KW-1133">Transmembrane helix</keyword>
<comment type="subcellular location">
    <subcellularLocation>
        <location evidence="1">Cell membrane</location>
        <topology evidence="1">Multi-pass membrane protein</topology>
    </subcellularLocation>
</comment>
<reference evidence="9 10" key="1">
    <citation type="submission" date="2015-09" db="EMBL/GenBank/DDBJ databases">
        <title>Genome sequencing project for genomic taxonomy and phylogenomics of Bacillus-like bacteria.</title>
        <authorList>
            <person name="Liu B."/>
            <person name="Wang J."/>
            <person name="Zhu Y."/>
            <person name="Liu G."/>
            <person name="Chen Q."/>
            <person name="Chen Z."/>
            <person name="Lan J."/>
            <person name="Che J."/>
            <person name="Ge C."/>
            <person name="Shi H."/>
            <person name="Pan Z."/>
            <person name="Liu X."/>
        </authorList>
    </citation>
    <scope>NUCLEOTIDE SEQUENCE [LARGE SCALE GENOMIC DNA]</scope>
    <source>
        <strain evidence="9 10">FJAT-18043</strain>
    </source>
</reference>
<dbReference type="GO" id="GO:0008360">
    <property type="term" value="P:regulation of cell shape"/>
    <property type="evidence" value="ECO:0007669"/>
    <property type="project" value="UniProtKB-KW"/>
</dbReference>
<dbReference type="GO" id="GO:0005886">
    <property type="term" value="C:plasma membrane"/>
    <property type="evidence" value="ECO:0007669"/>
    <property type="project" value="UniProtKB-SubCell"/>
</dbReference>
<name>A0A0Q3VHP4_9BACI</name>
<keyword evidence="10" id="KW-1185">Reference proteome</keyword>
<dbReference type="STRING" id="1637975.AN957_20150"/>
<feature type="transmembrane region" description="Helical" evidence="8">
    <location>
        <begin position="34"/>
        <end position="51"/>
    </location>
</feature>
<evidence type="ECO:0000256" key="1">
    <source>
        <dbReference type="ARBA" id="ARBA00004651"/>
    </source>
</evidence>
<evidence type="ECO:0000256" key="5">
    <source>
        <dbReference type="ARBA" id="ARBA00022960"/>
    </source>
</evidence>
<dbReference type="EMBL" id="LJIX01000006">
    <property type="protein sequence ID" value="KQL20675.1"/>
    <property type="molecule type" value="Genomic_DNA"/>
</dbReference>
<evidence type="ECO:0000256" key="6">
    <source>
        <dbReference type="ARBA" id="ARBA00022989"/>
    </source>
</evidence>